<evidence type="ECO:0000313" key="2">
    <source>
        <dbReference type="Proteomes" id="UP000018144"/>
    </source>
</evidence>
<accession>U4KZZ9</accession>
<dbReference type="Proteomes" id="UP000018144">
    <property type="component" value="Unassembled WGS sequence"/>
</dbReference>
<proteinExistence type="predicted"/>
<protein>
    <submittedName>
        <fullName evidence="1">Uncharacterized protein</fullName>
    </submittedName>
</protein>
<dbReference type="EMBL" id="HF935378">
    <property type="protein sequence ID" value="CCX07819.1"/>
    <property type="molecule type" value="Genomic_DNA"/>
</dbReference>
<gene>
    <name evidence="1" type="ORF">PCON_07408</name>
</gene>
<dbReference type="AlphaFoldDB" id="U4KZZ9"/>
<sequence length="241" mass="27965">MASSQSDLERFFGKYPEFDYKPGRNAAREFQRLAREKGWSQAEKVLRKMKDKEETQPKKKMSPEKIQRLKVLKREYGDARTKFYGAFQKEFNAVFDRGYLCEVLGFEVPETGLKKMLQTVHVNIYELHHYEKALRKGKSAKIVDVNPEVLRELLSTETQQPQMRKSKSMAHRSSGVTDIEVETSGDIIMFRFSKVSDLAVYSRENDLIYPLKRAKEEGALKLLLRRIVRGNRPSVRTAPAV</sequence>
<keyword evidence="2" id="KW-1185">Reference proteome</keyword>
<evidence type="ECO:0000313" key="1">
    <source>
        <dbReference type="EMBL" id="CCX07819.1"/>
    </source>
</evidence>
<name>U4KZZ9_PYROM</name>
<dbReference type="OrthoDB" id="6105938at2759"/>
<reference evidence="1 2" key="1">
    <citation type="journal article" date="2013" name="PLoS Genet.">
        <title>The genome and development-dependent transcriptomes of Pyronema confluens: a window into fungal evolution.</title>
        <authorList>
            <person name="Traeger S."/>
            <person name="Altegoer F."/>
            <person name="Freitag M."/>
            <person name="Gabaldon T."/>
            <person name="Kempken F."/>
            <person name="Kumar A."/>
            <person name="Marcet-Houben M."/>
            <person name="Poggeler S."/>
            <person name="Stajich J.E."/>
            <person name="Nowrousian M."/>
        </authorList>
    </citation>
    <scope>NUCLEOTIDE SEQUENCE [LARGE SCALE GENOMIC DNA]</scope>
    <source>
        <strain evidence="2">CBS 100304</strain>
        <tissue evidence="1">Vegetative mycelium</tissue>
    </source>
</reference>
<dbReference type="PANTHER" id="PTHR38846:SF1">
    <property type="entry name" value="C3H1-TYPE DOMAIN-CONTAINING PROTEIN"/>
    <property type="match status" value="1"/>
</dbReference>
<dbReference type="PANTHER" id="PTHR38846">
    <property type="entry name" value="C3H1-TYPE DOMAIN-CONTAINING PROTEIN"/>
    <property type="match status" value="1"/>
</dbReference>
<organism evidence="1 2">
    <name type="scientific">Pyronema omphalodes (strain CBS 100304)</name>
    <name type="common">Pyronema confluens</name>
    <dbReference type="NCBI Taxonomy" id="1076935"/>
    <lineage>
        <taxon>Eukaryota</taxon>
        <taxon>Fungi</taxon>
        <taxon>Dikarya</taxon>
        <taxon>Ascomycota</taxon>
        <taxon>Pezizomycotina</taxon>
        <taxon>Pezizomycetes</taxon>
        <taxon>Pezizales</taxon>
        <taxon>Pyronemataceae</taxon>
        <taxon>Pyronema</taxon>
    </lineage>
</organism>